<accession>A0ABN8PGN0</accession>
<name>A0ABN8PGN0_9CNID</name>
<evidence type="ECO:0000256" key="1">
    <source>
        <dbReference type="SAM" id="MobiDB-lite"/>
    </source>
</evidence>
<organism evidence="2 3">
    <name type="scientific">Porites evermanni</name>
    <dbReference type="NCBI Taxonomy" id="104178"/>
    <lineage>
        <taxon>Eukaryota</taxon>
        <taxon>Metazoa</taxon>
        <taxon>Cnidaria</taxon>
        <taxon>Anthozoa</taxon>
        <taxon>Hexacorallia</taxon>
        <taxon>Scleractinia</taxon>
        <taxon>Fungiina</taxon>
        <taxon>Poritidae</taxon>
        <taxon>Porites</taxon>
    </lineage>
</organism>
<protein>
    <submittedName>
        <fullName evidence="2">Uncharacterized protein</fullName>
    </submittedName>
</protein>
<comment type="caution">
    <text evidence="2">The sequence shown here is derived from an EMBL/GenBank/DDBJ whole genome shotgun (WGS) entry which is preliminary data.</text>
</comment>
<dbReference type="EMBL" id="CALNXI010000854">
    <property type="protein sequence ID" value="CAH3143388.1"/>
    <property type="molecule type" value="Genomic_DNA"/>
</dbReference>
<proteinExistence type="predicted"/>
<keyword evidence="3" id="KW-1185">Reference proteome</keyword>
<gene>
    <name evidence="2" type="ORF">PEVE_00042856</name>
</gene>
<reference evidence="2 3" key="1">
    <citation type="submission" date="2022-05" db="EMBL/GenBank/DDBJ databases">
        <authorList>
            <consortium name="Genoscope - CEA"/>
            <person name="William W."/>
        </authorList>
    </citation>
    <scope>NUCLEOTIDE SEQUENCE [LARGE SCALE GENOMIC DNA]</scope>
</reference>
<feature type="non-terminal residue" evidence="2">
    <location>
        <position position="124"/>
    </location>
</feature>
<sequence length="124" mass="14064">MGFPSLVAPLPLSSEPLRGLHRRDYQKDGLRRAEEMESKCADDTTPYDHRSPRNLIACENEMNGNTHFLEEWAKDSNPQLNKNKTKQMLITCNVIPSLTIAIPMEKHTFQDSAAKPFNSLPVNL</sequence>
<evidence type="ECO:0000313" key="3">
    <source>
        <dbReference type="Proteomes" id="UP001159427"/>
    </source>
</evidence>
<evidence type="ECO:0000313" key="2">
    <source>
        <dbReference type="EMBL" id="CAH3143388.1"/>
    </source>
</evidence>
<feature type="region of interest" description="Disordered" evidence="1">
    <location>
        <begin position="14"/>
        <end position="51"/>
    </location>
</feature>
<dbReference type="Proteomes" id="UP001159427">
    <property type="component" value="Unassembled WGS sequence"/>
</dbReference>
<feature type="compositionally biased region" description="Basic and acidic residues" evidence="1">
    <location>
        <begin position="22"/>
        <end position="51"/>
    </location>
</feature>